<organism evidence="2 3">
    <name type="scientific">Tessaracoccus oleiagri</name>
    <dbReference type="NCBI Taxonomy" id="686624"/>
    <lineage>
        <taxon>Bacteria</taxon>
        <taxon>Bacillati</taxon>
        <taxon>Actinomycetota</taxon>
        <taxon>Actinomycetes</taxon>
        <taxon>Propionibacteriales</taxon>
        <taxon>Propionibacteriaceae</taxon>
        <taxon>Tessaracoccus</taxon>
    </lineage>
</organism>
<sequence>MSRNPITISAIPAIVHTTAIPASSRAPVTRPGLAQRYRPSGLDRRDRGSRPRIFAHGRGSALEDVRGIDA</sequence>
<dbReference type="Proteomes" id="UP000199475">
    <property type="component" value="Unassembled WGS sequence"/>
</dbReference>
<gene>
    <name evidence="2" type="ORF">SAMN04488242_0016</name>
</gene>
<dbReference type="AlphaFoldDB" id="A0A1G9H175"/>
<accession>A0A1G9H175</accession>
<dbReference type="EMBL" id="FNGP01000001">
    <property type="protein sequence ID" value="SDL06690.1"/>
    <property type="molecule type" value="Genomic_DNA"/>
</dbReference>
<evidence type="ECO:0000313" key="3">
    <source>
        <dbReference type="Proteomes" id="UP000199475"/>
    </source>
</evidence>
<name>A0A1G9H175_9ACTN</name>
<protein>
    <submittedName>
        <fullName evidence="2">Uncharacterized protein</fullName>
    </submittedName>
</protein>
<reference evidence="2 3" key="1">
    <citation type="submission" date="2016-10" db="EMBL/GenBank/DDBJ databases">
        <authorList>
            <person name="de Groot N.N."/>
        </authorList>
    </citation>
    <scope>NUCLEOTIDE SEQUENCE [LARGE SCALE GENOMIC DNA]</scope>
    <source>
        <strain evidence="2 3">CGMCC 1.9159</strain>
    </source>
</reference>
<feature type="region of interest" description="Disordered" evidence="1">
    <location>
        <begin position="25"/>
        <end position="58"/>
    </location>
</feature>
<evidence type="ECO:0000313" key="2">
    <source>
        <dbReference type="EMBL" id="SDL06690.1"/>
    </source>
</evidence>
<dbReference type="STRING" id="686624.SAMN04488242_0016"/>
<evidence type="ECO:0000256" key="1">
    <source>
        <dbReference type="SAM" id="MobiDB-lite"/>
    </source>
</evidence>
<keyword evidence="3" id="KW-1185">Reference proteome</keyword>
<proteinExistence type="predicted"/>